<dbReference type="Proteomes" id="UP000722121">
    <property type="component" value="Unassembled WGS sequence"/>
</dbReference>
<feature type="domain" description="Mce/MlaD" evidence="2">
    <location>
        <begin position="38"/>
        <end position="123"/>
    </location>
</feature>
<dbReference type="InterPro" id="IPR052336">
    <property type="entry name" value="MlaD_Phospholipid_Transporter"/>
</dbReference>
<evidence type="ECO:0000313" key="4">
    <source>
        <dbReference type="Proteomes" id="UP000722121"/>
    </source>
</evidence>
<keyword evidence="4" id="KW-1185">Reference proteome</keyword>
<reference evidence="3 4" key="1">
    <citation type="submission" date="2021-02" db="EMBL/GenBank/DDBJ databases">
        <title>Activity-based single-cell genomes from oceanic crustal fluid captures similar information to metagenomic and metatranscriptomic surveys with orders of magnitude less sampling.</title>
        <authorList>
            <person name="D'Angelo T.S."/>
            <person name="Orcutt B.N."/>
        </authorList>
    </citation>
    <scope>NUCLEOTIDE SEQUENCE [LARGE SCALE GENOMIC DNA]</scope>
    <source>
        <strain evidence="3">AH-315-G07</strain>
    </source>
</reference>
<sequence length="357" mass="39452">MTDRGKTLLIGLCVLIAIVVIIWGLFVINPRLGDGEQVLRVRFPSVEKISVGTRVLFAGKPVGQVVAINEVYDARRQPREGMGPIYFYEVVLAIDSTIEVYDSDEIVVHTSGFMGDKNIAIIPKAVVGELKARRLMGDEILYAQSREPMQQAFDQVASLGEKMENTMDKVIGLIDSNKSELHMTIKSIRQAIDQIDVAITYANEINLIGTAKDSLINISRAMDQLAGRLADLEQEELIAKLNVAVGHLAAITAAIDQPEQLSALVTNIRRFSDALPDLGVGMQAAVTDVRTAAVHVDQVVTNISEGQGTIGKLVDSSDLYFRFLELLEQTNTLMGDVNQYGFLFHLDKQWQRTRLKR</sequence>
<dbReference type="Pfam" id="PF02470">
    <property type="entry name" value="MlaD"/>
    <property type="match status" value="1"/>
</dbReference>
<name>A0ABS3APE4_9BACT</name>
<keyword evidence="1" id="KW-1133">Transmembrane helix</keyword>
<feature type="transmembrane region" description="Helical" evidence="1">
    <location>
        <begin position="7"/>
        <end position="28"/>
    </location>
</feature>
<protein>
    <submittedName>
        <fullName evidence="3">MCE family protein</fullName>
    </submittedName>
</protein>
<dbReference type="EMBL" id="JAFITR010000003">
    <property type="protein sequence ID" value="MBN4066506.1"/>
    <property type="molecule type" value="Genomic_DNA"/>
</dbReference>
<comment type="caution">
    <text evidence="3">The sequence shown here is derived from an EMBL/GenBank/DDBJ whole genome shotgun (WGS) entry which is preliminary data.</text>
</comment>
<dbReference type="PANTHER" id="PTHR33371:SF4">
    <property type="entry name" value="INTERMEMBRANE PHOSPHOLIPID TRANSPORT SYSTEM BINDING PROTEIN MLAD"/>
    <property type="match status" value="1"/>
</dbReference>
<evidence type="ECO:0000313" key="3">
    <source>
        <dbReference type="EMBL" id="MBN4066506.1"/>
    </source>
</evidence>
<keyword evidence="1" id="KW-0472">Membrane</keyword>
<dbReference type="PANTHER" id="PTHR33371">
    <property type="entry name" value="INTERMEMBRANE PHOSPHOLIPID TRANSPORT SYSTEM BINDING PROTEIN MLAD-RELATED"/>
    <property type="match status" value="1"/>
</dbReference>
<evidence type="ECO:0000256" key="1">
    <source>
        <dbReference type="SAM" id="Phobius"/>
    </source>
</evidence>
<keyword evidence="1" id="KW-0812">Transmembrane</keyword>
<evidence type="ECO:0000259" key="2">
    <source>
        <dbReference type="Pfam" id="PF02470"/>
    </source>
</evidence>
<organism evidence="3 4">
    <name type="scientific">Simkania negevensis</name>
    <dbReference type="NCBI Taxonomy" id="83561"/>
    <lineage>
        <taxon>Bacteria</taxon>
        <taxon>Pseudomonadati</taxon>
        <taxon>Chlamydiota</taxon>
        <taxon>Chlamydiia</taxon>
        <taxon>Parachlamydiales</taxon>
        <taxon>Simkaniaceae</taxon>
        <taxon>Simkania</taxon>
    </lineage>
</organism>
<dbReference type="InterPro" id="IPR003399">
    <property type="entry name" value="Mce/MlaD"/>
</dbReference>
<accession>A0ABS3APE4</accession>
<proteinExistence type="predicted"/>
<gene>
    <name evidence="3" type="ORF">JYU14_00270</name>
</gene>